<dbReference type="Gene3D" id="1.10.287.130">
    <property type="match status" value="1"/>
</dbReference>
<dbReference type="InterPro" id="IPR003594">
    <property type="entry name" value="HATPase_dom"/>
</dbReference>
<organism evidence="7 8">
    <name type="scientific">Asticcacaulis benevestitus DSM 16100 = ATCC BAA-896</name>
    <dbReference type="NCBI Taxonomy" id="1121022"/>
    <lineage>
        <taxon>Bacteria</taxon>
        <taxon>Pseudomonadati</taxon>
        <taxon>Pseudomonadota</taxon>
        <taxon>Alphaproteobacteria</taxon>
        <taxon>Caulobacterales</taxon>
        <taxon>Caulobacteraceae</taxon>
        <taxon>Asticcacaulis</taxon>
    </lineage>
</organism>
<dbReference type="InterPro" id="IPR003661">
    <property type="entry name" value="HisK_dim/P_dom"/>
</dbReference>
<dbReference type="EMBL" id="AWGB01000038">
    <property type="protein sequence ID" value="ESQ88403.1"/>
    <property type="molecule type" value="Genomic_DNA"/>
</dbReference>
<gene>
    <name evidence="7" type="ORF">ABENE_16255</name>
</gene>
<dbReference type="GO" id="GO:0005886">
    <property type="term" value="C:plasma membrane"/>
    <property type="evidence" value="ECO:0007669"/>
    <property type="project" value="TreeGrafter"/>
</dbReference>
<dbReference type="Proteomes" id="UP000017837">
    <property type="component" value="Unassembled WGS sequence"/>
</dbReference>
<dbReference type="InterPro" id="IPR005467">
    <property type="entry name" value="His_kinase_dom"/>
</dbReference>
<dbReference type="OrthoDB" id="9801651at2"/>
<dbReference type="PANTHER" id="PTHR43047">
    <property type="entry name" value="TWO-COMPONENT HISTIDINE PROTEIN KINASE"/>
    <property type="match status" value="1"/>
</dbReference>
<evidence type="ECO:0000256" key="5">
    <source>
        <dbReference type="SAM" id="MobiDB-lite"/>
    </source>
</evidence>
<dbReference type="AlphaFoldDB" id="V4RAE1"/>
<evidence type="ECO:0000313" key="7">
    <source>
        <dbReference type="EMBL" id="ESQ88403.1"/>
    </source>
</evidence>
<dbReference type="SMART" id="SM00388">
    <property type="entry name" value="HisKA"/>
    <property type="match status" value="1"/>
</dbReference>
<sequence length="261" mass="28393">MSFQTSISGASAQGQTAETPNWNLEAAQQADKDVAKRAFLRMVSHELRTPLNSIIGFSDILNQELYGPLGSPQYVEYAGIIRDSGNKLLNLFNNFIDIVRLEGGGDLKPAPERVLPALQDAISRVRNLATARAVTLYNRMLDDELMAVSDPRGLASCLDHLLRNAIDFTAEEDTVEINARPTADGHVDITIFNRGNAPDQADIERLMRPFEQGDNAVNRVHEGAGLGWAIVKLNAEAMGGAFGVISRQGEALKAILRLKAA</sequence>
<evidence type="ECO:0000259" key="6">
    <source>
        <dbReference type="PROSITE" id="PS50109"/>
    </source>
</evidence>
<evidence type="ECO:0000256" key="4">
    <source>
        <dbReference type="ARBA" id="ARBA00022777"/>
    </source>
</evidence>
<feature type="region of interest" description="Disordered" evidence="5">
    <location>
        <begin position="1"/>
        <end position="20"/>
    </location>
</feature>
<dbReference type="SMART" id="SM00387">
    <property type="entry name" value="HATPase_c"/>
    <property type="match status" value="1"/>
</dbReference>
<dbReference type="PANTHER" id="PTHR43047:SF72">
    <property type="entry name" value="OSMOSENSING HISTIDINE PROTEIN KINASE SLN1"/>
    <property type="match status" value="1"/>
</dbReference>
<reference evidence="7 8" key="1">
    <citation type="journal article" date="2014" name="Nature">
        <title>Sequential evolution of bacterial morphology by co-option of a developmental regulator.</title>
        <authorList>
            <person name="Jiang C."/>
            <person name="Brown P.J."/>
            <person name="Ducret A."/>
            <person name="Brun Y.V."/>
        </authorList>
    </citation>
    <scope>NUCLEOTIDE SEQUENCE [LARGE SCALE GENOMIC DNA]</scope>
    <source>
        <strain evidence="7 8">DSM 16100</strain>
    </source>
</reference>
<dbReference type="RefSeq" id="WP_018082001.1">
    <property type="nucleotide sequence ID" value="NZ_AQWM01000009.1"/>
</dbReference>
<keyword evidence="8" id="KW-1185">Reference proteome</keyword>
<dbReference type="eggNOG" id="COG2205">
    <property type="taxonomic scope" value="Bacteria"/>
</dbReference>
<comment type="caution">
    <text evidence="7">The sequence shown here is derived from an EMBL/GenBank/DDBJ whole genome shotgun (WGS) entry which is preliminary data.</text>
</comment>
<name>V4RAE1_9CAUL</name>
<keyword evidence="3" id="KW-0808">Transferase</keyword>
<evidence type="ECO:0000256" key="1">
    <source>
        <dbReference type="ARBA" id="ARBA00000085"/>
    </source>
</evidence>
<dbReference type="CDD" id="cd00082">
    <property type="entry name" value="HisKA"/>
    <property type="match status" value="1"/>
</dbReference>
<proteinExistence type="predicted"/>
<keyword evidence="4" id="KW-0418">Kinase</keyword>
<dbReference type="PATRIC" id="fig|1121022.4.peg.3305"/>
<evidence type="ECO:0000313" key="8">
    <source>
        <dbReference type="Proteomes" id="UP000017837"/>
    </source>
</evidence>
<evidence type="ECO:0000256" key="2">
    <source>
        <dbReference type="ARBA" id="ARBA00012438"/>
    </source>
</evidence>
<comment type="catalytic activity">
    <reaction evidence="1">
        <text>ATP + protein L-histidine = ADP + protein N-phospho-L-histidine.</text>
        <dbReference type="EC" id="2.7.13.3"/>
    </reaction>
</comment>
<dbReference type="GO" id="GO:0009927">
    <property type="term" value="F:histidine phosphotransfer kinase activity"/>
    <property type="evidence" value="ECO:0007669"/>
    <property type="project" value="TreeGrafter"/>
</dbReference>
<accession>V4RAE1</accession>
<protein>
    <recommendedName>
        <fullName evidence="2">histidine kinase</fullName>
        <ecNumber evidence="2">2.7.13.3</ecNumber>
    </recommendedName>
</protein>
<dbReference type="SUPFAM" id="SSF47384">
    <property type="entry name" value="Homodimeric domain of signal transducing histidine kinase"/>
    <property type="match status" value="1"/>
</dbReference>
<dbReference type="InterPro" id="IPR036890">
    <property type="entry name" value="HATPase_C_sf"/>
</dbReference>
<dbReference type="Gene3D" id="3.30.565.10">
    <property type="entry name" value="Histidine kinase-like ATPase, C-terminal domain"/>
    <property type="match status" value="1"/>
</dbReference>
<dbReference type="GO" id="GO:0000155">
    <property type="term" value="F:phosphorelay sensor kinase activity"/>
    <property type="evidence" value="ECO:0007669"/>
    <property type="project" value="InterPro"/>
</dbReference>
<feature type="domain" description="Histidine kinase" evidence="6">
    <location>
        <begin position="42"/>
        <end position="261"/>
    </location>
</feature>
<dbReference type="STRING" id="1121022.GCA_000376105_02333"/>
<dbReference type="EC" id="2.7.13.3" evidence="2"/>
<dbReference type="Pfam" id="PF02518">
    <property type="entry name" value="HATPase_c"/>
    <property type="match status" value="1"/>
</dbReference>
<dbReference type="Pfam" id="PF00512">
    <property type="entry name" value="HisKA"/>
    <property type="match status" value="1"/>
</dbReference>
<evidence type="ECO:0000256" key="3">
    <source>
        <dbReference type="ARBA" id="ARBA00022679"/>
    </source>
</evidence>
<dbReference type="InterPro" id="IPR036097">
    <property type="entry name" value="HisK_dim/P_sf"/>
</dbReference>
<dbReference type="SUPFAM" id="SSF55874">
    <property type="entry name" value="ATPase domain of HSP90 chaperone/DNA topoisomerase II/histidine kinase"/>
    <property type="match status" value="1"/>
</dbReference>
<dbReference type="PROSITE" id="PS50109">
    <property type="entry name" value="HIS_KIN"/>
    <property type="match status" value="1"/>
</dbReference>